<sequence length="96" mass="10911">MGLNEETWTLQLYVAGNTPKSALARLNLKKYCEQYLPNRYIIDEIDLRMHPHLAADHGILAIPTLVRKSPEPIRKVIGDLSNEEKFLAALHIPKGH</sequence>
<evidence type="ECO:0000313" key="2">
    <source>
        <dbReference type="EMBL" id="QMW06709.1"/>
    </source>
</evidence>
<dbReference type="EMBL" id="CP059732">
    <property type="protein sequence ID" value="QMW06709.1"/>
    <property type="molecule type" value="Genomic_DNA"/>
</dbReference>
<reference evidence="2 3" key="1">
    <citation type="submission" date="2020-07" db="EMBL/GenBank/DDBJ databases">
        <title>Spirosoma foliorum sp. nov., isolated from the leaves on the Nejang mountain Korea, Republic of.</title>
        <authorList>
            <person name="Ho H."/>
            <person name="Lee Y.-J."/>
            <person name="Nurcahyanto D.-A."/>
            <person name="Kim S.-G."/>
        </authorList>
    </citation>
    <scope>NUCLEOTIDE SEQUENCE [LARGE SCALE GENOMIC DNA]</scope>
    <source>
        <strain evidence="2 3">PL0136</strain>
    </source>
</reference>
<dbReference type="SUPFAM" id="SSF52833">
    <property type="entry name" value="Thioredoxin-like"/>
    <property type="match status" value="1"/>
</dbReference>
<gene>
    <name evidence="2" type="ORF">H3H32_18355</name>
</gene>
<dbReference type="InterPro" id="IPR011649">
    <property type="entry name" value="KaiB_domain"/>
</dbReference>
<dbReference type="CDD" id="cd02978">
    <property type="entry name" value="KaiB_like"/>
    <property type="match status" value="1"/>
</dbReference>
<keyword evidence="3" id="KW-1185">Reference proteome</keyword>
<accession>A0A7G5H6G7</accession>
<dbReference type="PANTHER" id="PTHR41709">
    <property type="entry name" value="KAIB-LIKE PROTEIN 1"/>
    <property type="match status" value="1"/>
</dbReference>
<organism evidence="2 3">
    <name type="scientific">Spirosoma foliorum</name>
    <dbReference type="NCBI Taxonomy" id="2710596"/>
    <lineage>
        <taxon>Bacteria</taxon>
        <taxon>Pseudomonadati</taxon>
        <taxon>Bacteroidota</taxon>
        <taxon>Cytophagia</taxon>
        <taxon>Cytophagales</taxon>
        <taxon>Cytophagaceae</taxon>
        <taxon>Spirosoma</taxon>
    </lineage>
</organism>
<dbReference type="InterPro" id="IPR039022">
    <property type="entry name" value="KaiB-like"/>
</dbReference>
<dbReference type="RefSeq" id="WP_182464103.1">
    <property type="nucleotide sequence ID" value="NZ_CP059732.1"/>
</dbReference>
<dbReference type="Proteomes" id="UP000515369">
    <property type="component" value="Chromosome"/>
</dbReference>
<dbReference type="GO" id="GO:0048511">
    <property type="term" value="P:rhythmic process"/>
    <property type="evidence" value="ECO:0007669"/>
    <property type="project" value="InterPro"/>
</dbReference>
<dbReference type="AlphaFoldDB" id="A0A7G5H6G7"/>
<dbReference type="PANTHER" id="PTHR41709:SF2">
    <property type="entry name" value="CIRCADIAN CLOCK PROTEIN KAIB2"/>
    <property type="match status" value="1"/>
</dbReference>
<dbReference type="SMART" id="SM01248">
    <property type="entry name" value="KaiB"/>
    <property type="match status" value="1"/>
</dbReference>
<dbReference type="Gene3D" id="3.40.30.10">
    <property type="entry name" value="Glutaredoxin"/>
    <property type="match status" value="1"/>
</dbReference>
<protein>
    <submittedName>
        <fullName evidence="2">Circadian clock protein KaiB</fullName>
    </submittedName>
</protein>
<dbReference type="Pfam" id="PF07689">
    <property type="entry name" value="KaiB"/>
    <property type="match status" value="1"/>
</dbReference>
<dbReference type="InterPro" id="IPR036249">
    <property type="entry name" value="Thioredoxin-like_sf"/>
</dbReference>
<proteinExistence type="predicted"/>
<name>A0A7G5H6G7_9BACT</name>
<evidence type="ECO:0000313" key="3">
    <source>
        <dbReference type="Proteomes" id="UP000515369"/>
    </source>
</evidence>
<dbReference type="KEGG" id="sfol:H3H32_18355"/>
<evidence type="ECO:0000259" key="1">
    <source>
        <dbReference type="SMART" id="SM01248"/>
    </source>
</evidence>
<feature type="domain" description="KaiB" evidence="1">
    <location>
        <begin position="11"/>
        <end position="92"/>
    </location>
</feature>